<dbReference type="Pfam" id="PF18036">
    <property type="entry name" value="Ubiquitin_4"/>
    <property type="match status" value="1"/>
</dbReference>
<dbReference type="EMBL" id="ABEU02000019">
    <property type="protein sequence ID" value="PNR33764.1"/>
    <property type="molecule type" value="Genomic_DNA"/>
</dbReference>
<evidence type="ECO:0000313" key="3">
    <source>
        <dbReference type="EnsemblPlants" id="Pp3c19_2430V3.1"/>
    </source>
</evidence>
<proteinExistence type="predicted"/>
<dbReference type="SUPFAM" id="SSF54236">
    <property type="entry name" value="Ubiquitin-like"/>
    <property type="match status" value="1"/>
</dbReference>
<keyword evidence="4" id="KW-1185">Reference proteome</keyword>
<accession>A0A2K1IWW3</accession>
<reference evidence="2 4" key="1">
    <citation type="journal article" date="2008" name="Science">
        <title>The Physcomitrella genome reveals evolutionary insights into the conquest of land by plants.</title>
        <authorList>
            <person name="Rensing S."/>
            <person name="Lang D."/>
            <person name="Zimmer A."/>
            <person name="Terry A."/>
            <person name="Salamov A."/>
            <person name="Shapiro H."/>
            <person name="Nishiyama T."/>
            <person name="Perroud P.-F."/>
            <person name="Lindquist E."/>
            <person name="Kamisugi Y."/>
            <person name="Tanahashi T."/>
            <person name="Sakakibara K."/>
            <person name="Fujita T."/>
            <person name="Oishi K."/>
            <person name="Shin-I T."/>
            <person name="Kuroki Y."/>
            <person name="Toyoda A."/>
            <person name="Suzuki Y."/>
            <person name="Hashimoto A."/>
            <person name="Yamaguchi K."/>
            <person name="Sugano A."/>
            <person name="Kohara Y."/>
            <person name="Fujiyama A."/>
            <person name="Anterola A."/>
            <person name="Aoki S."/>
            <person name="Ashton N."/>
            <person name="Barbazuk W.B."/>
            <person name="Barker E."/>
            <person name="Bennetzen J."/>
            <person name="Bezanilla M."/>
            <person name="Blankenship R."/>
            <person name="Cho S.H."/>
            <person name="Dutcher S."/>
            <person name="Estelle M."/>
            <person name="Fawcett J.A."/>
            <person name="Gundlach H."/>
            <person name="Hanada K."/>
            <person name="Heyl A."/>
            <person name="Hicks K.A."/>
            <person name="Hugh J."/>
            <person name="Lohr M."/>
            <person name="Mayer K."/>
            <person name="Melkozernov A."/>
            <person name="Murata T."/>
            <person name="Nelson D."/>
            <person name="Pils B."/>
            <person name="Prigge M."/>
            <person name="Reiss B."/>
            <person name="Renner T."/>
            <person name="Rombauts S."/>
            <person name="Rushton P."/>
            <person name="Sanderfoot A."/>
            <person name="Schween G."/>
            <person name="Shiu S.-H."/>
            <person name="Stueber K."/>
            <person name="Theodoulou F.L."/>
            <person name="Tu H."/>
            <person name="Van de Peer Y."/>
            <person name="Verrier P.J."/>
            <person name="Waters E."/>
            <person name="Wood A."/>
            <person name="Yang L."/>
            <person name="Cove D."/>
            <person name="Cuming A."/>
            <person name="Hasebe M."/>
            <person name="Lucas S."/>
            <person name="Mishler D.B."/>
            <person name="Reski R."/>
            <person name="Grigoriev I."/>
            <person name="Quatrano R.S."/>
            <person name="Boore J.L."/>
        </authorList>
    </citation>
    <scope>NUCLEOTIDE SEQUENCE [LARGE SCALE GENOMIC DNA]</scope>
    <source>
        <strain evidence="3 4">cv. Gransden 2004</strain>
    </source>
</reference>
<dbReference type="GO" id="GO:0000398">
    <property type="term" value="P:mRNA splicing, via spliceosome"/>
    <property type="evidence" value="ECO:0007669"/>
    <property type="project" value="InterPro"/>
</dbReference>
<dbReference type="InterPro" id="IPR040610">
    <property type="entry name" value="SNRNP25_ubiquitin"/>
</dbReference>
<reference evidence="2 4" key="2">
    <citation type="journal article" date="2018" name="Plant J.">
        <title>The Physcomitrella patens chromosome-scale assembly reveals moss genome structure and evolution.</title>
        <authorList>
            <person name="Lang D."/>
            <person name="Ullrich K.K."/>
            <person name="Murat F."/>
            <person name="Fuchs J."/>
            <person name="Jenkins J."/>
            <person name="Haas F.B."/>
            <person name="Piednoel M."/>
            <person name="Gundlach H."/>
            <person name="Van Bel M."/>
            <person name="Meyberg R."/>
            <person name="Vives C."/>
            <person name="Morata J."/>
            <person name="Symeonidi A."/>
            <person name="Hiss M."/>
            <person name="Muchero W."/>
            <person name="Kamisugi Y."/>
            <person name="Saleh O."/>
            <person name="Blanc G."/>
            <person name="Decker E.L."/>
            <person name="van Gessel N."/>
            <person name="Grimwood J."/>
            <person name="Hayes R.D."/>
            <person name="Graham S.W."/>
            <person name="Gunter L.E."/>
            <person name="McDaniel S.F."/>
            <person name="Hoernstein S.N.W."/>
            <person name="Larsson A."/>
            <person name="Li F.W."/>
            <person name="Perroud P.F."/>
            <person name="Phillips J."/>
            <person name="Ranjan P."/>
            <person name="Rokshar D.S."/>
            <person name="Rothfels C.J."/>
            <person name="Schneider L."/>
            <person name="Shu S."/>
            <person name="Stevenson D.W."/>
            <person name="Thummler F."/>
            <person name="Tillich M."/>
            <person name="Villarreal Aguilar J.C."/>
            <person name="Widiez T."/>
            <person name="Wong G.K."/>
            <person name="Wymore A."/>
            <person name="Zhang Y."/>
            <person name="Zimmer A.D."/>
            <person name="Quatrano R.S."/>
            <person name="Mayer K.F.X."/>
            <person name="Goodstein D."/>
            <person name="Casacuberta J.M."/>
            <person name="Vandepoele K."/>
            <person name="Reski R."/>
            <person name="Cuming A.C."/>
            <person name="Tuskan G.A."/>
            <person name="Maumus F."/>
            <person name="Salse J."/>
            <person name="Schmutz J."/>
            <person name="Rensing S.A."/>
        </authorList>
    </citation>
    <scope>NUCLEOTIDE SEQUENCE [LARGE SCALE GENOMIC DNA]</scope>
    <source>
        <strain evidence="3 4">cv. Gransden 2004</strain>
    </source>
</reference>
<evidence type="ECO:0000313" key="2">
    <source>
        <dbReference type="EMBL" id="PNR33764.1"/>
    </source>
</evidence>
<name>A0A2K1IWW3_PHYPA</name>
<evidence type="ECO:0000259" key="1">
    <source>
        <dbReference type="Pfam" id="PF18036"/>
    </source>
</evidence>
<dbReference type="CDD" id="cd17058">
    <property type="entry name" value="Ubl_SNRNP25"/>
    <property type="match status" value="1"/>
</dbReference>
<evidence type="ECO:0000313" key="4">
    <source>
        <dbReference type="Proteomes" id="UP000006727"/>
    </source>
</evidence>
<feature type="domain" description="SNRNP25 ubiquitin-like" evidence="1">
    <location>
        <begin position="51"/>
        <end position="138"/>
    </location>
</feature>
<gene>
    <name evidence="3" type="primary">LOC112272800</name>
    <name evidence="2" type="ORF">PHYPA_023580</name>
</gene>
<sequence length="174" mass="19740">MLGVRRGDMGTYFKRSQFKPLVSSFREDPVGTAGTVAKVDSLIGVELGTSMKLSILKLDGSHFDVVVLTNSRVRDLKQAVVKYVDHLEQSELGHKRISWQHVWGHFCLCHGTEKLVDDDARLAGFGIRNNDQLRFEHHVSLRDEGQYLRAKKRRFFHGLIKTDRKTPASTASFS</sequence>
<dbReference type="PaxDb" id="3218-PP1S109_35V6.1"/>
<dbReference type="Gramene" id="Pp3c19_2430V3.1">
    <property type="protein sequence ID" value="Pp3c19_2430V3.1"/>
    <property type="gene ID" value="Pp3c19_2430"/>
</dbReference>
<dbReference type="InterPro" id="IPR029071">
    <property type="entry name" value="Ubiquitin-like_domsf"/>
</dbReference>
<dbReference type="InterPro" id="IPR039690">
    <property type="entry name" value="SNRNP25"/>
</dbReference>
<dbReference type="PANTHER" id="PTHR14942">
    <property type="entry name" value="U11/U12 SMALL NUCLEAR RIBONUCLEOPROTEIN 25 KDA PROTEIN"/>
    <property type="match status" value="1"/>
</dbReference>
<reference evidence="3" key="3">
    <citation type="submission" date="2020-12" db="UniProtKB">
        <authorList>
            <consortium name="EnsemblPlants"/>
        </authorList>
    </citation>
    <scope>IDENTIFICATION</scope>
</reference>
<dbReference type="STRING" id="3218.A0A2K1IWW3"/>
<organism evidence="2">
    <name type="scientific">Physcomitrium patens</name>
    <name type="common">Spreading-leaved earth moss</name>
    <name type="synonym">Physcomitrella patens</name>
    <dbReference type="NCBI Taxonomy" id="3218"/>
    <lineage>
        <taxon>Eukaryota</taxon>
        <taxon>Viridiplantae</taxon>
        <taxon>Streptophyta</taxon>
        <taxon>Embryophyta</taxon>
        <taxon>Bryophyta</taxon>
        <taxon>Bryophytina</taxon>
        <taxon>Bryopsida</taxon>
        <taxon>Funariidae</taxon>
        <taxon>Funariales</taxon>
        <taxon>Funariaceae</taxon>
        <taxon>Physcomitrium</taxon>
    </lineage>
</organism>
<dbReference type="Proteomes" id="UP000006727">
    <property type="component" value="Chromosome 19"/>
</dbReference>
<dbReference type="PANTHER" id="PTHR14942:SF0">
    <property type="entry name" value="U11_U12 SMALL NUCLEAR RIBONUCLEOPROTEIN 25 KDA PROTEIN"/>
    <property type="match status" value="1"/>
</dbReference>
<dbReference type="AlphaFoldDB" id="A0A2K1IWW3"/>
<protein>
    <recommendedName>
        <fullName evidence="1">SNRNP25 ubiquitin-like domain-containing protein</fullName>
    </recommendedName>
</protein>
<dbReference type="Gene3D" id="3.10.20.90">
    <property type="entry name" value="Phosphatidylinositol 3-kinase Catalytic Subunit, Chain A, domain 1"/>
    <property type="match status" value="1"/>
</dbReference>
<dbReference type="EnsemblPlants" id="Pp3c19_2430V3.1">
    <property type="protein sequence ID" value="Pp3c19_2430V3.1"/>
    <property type="gene ID" value="Pp3c19_2430"/>
</dbReference>